<evidence type="ECO:0000256" key="2">
    <source>
        <dbReference type="ARBA" id="ARBA00040976"/>
    </source>
</evidence>
<evidence type="ECO:0000259" key="3">
    <source>
        <dbReference type="PROSITE" id="PS51910"/>
    </source>
</evidence>
<dbReference type="InterPro" id="IPR011583">
    <property type="entry name" value="Chitinase_II/V-like_cat"/>
</dbReference>
<evidence type="ECO:0000313" key="4">
    <source>
        <dbReference type="EMBL" id="ORX55820.1"/>
    </source>
</evidence>
<dbReference type="GO" id="GO:0070492">
    <property type="term" value="F:oligosaccharide binding"/>
    <property type="evidence" value="ECO:0007669"/>
    <property type="project" value="TreeGrafter"/>
</dbReference>
<dbReference type="Gene3D" id="3.20.20.80">
    <property type="entry name" value="Glycosidases"/>
    <property type="match status" value="1"/>
</dbReference>
<dbReference type="InterPro" id="IPR001223">
    <property type="entry name" value="Glyco_hydro18_cat"/>
</dbReference>
<dbReference type="PANTHER" id="PTHR46066">
    <property type="entry name" value="CHITINASE DOMAIN-CONTAINING PROTEIN 1 FAMILY MEMBER"/>
    <property type="match status" value="1"/>
</dbReference>
<dbReference type="GO" id="GO:0005975">
    <property type="term" value="P:carbohydrate metabolic process"/>
    <property type="evidence" value="ECO:0007669"/>
    <property type="project" value="InterPro"/>
</dbReference>
<comment type="similarity">
    <text evidence="1">Belongs to the glycosyl hydrolase 18 family.</text>
</comment>
<dbReference type="GO" id="GO:0016787">
    <property type="term" value="F:hydrolase activity"/>
    <property type="evidence" value="ECO:0007669"/>
    <property type="project" value="UniProtKB-KW"/>
</dbReference>
<dbReference type="GO" id="GO:0012505">
    <property type="term" value="C:endomembrane system"/>
    <property type="evidence" value="ECO:0007669"/>
    <property type="project" value="TreeGrafter"/>
</dbReference>
<dbReference type="SMART" id="SM00636">
    <property type="entry name" value="Glyco_18"/>
    <property type="match status" value="1"/>
</dbReference>
<evidence type="ECO:0000256" key="1">
    <source>
        <dbReference type="ARBA" id="ARBA00009336"/>
    </source>
</evidence>
<protein>
    <recommendedName>
        <fullName evidence="2">Chitinase domain-containing protein 1</fullName>
    </recommendedName>
</protein>
<proteinExistence type="inferred from homology"/>
<dbReference type="EMBL" id="MCGT01000011">
    <property type="protein sequence ID" value="ORX55820.1"/>
    <property type="molecule type" value="Genomic_DNA"/>
</dbReference>
<reference evidence="4 5" key="1">
    <citation type="submission" date="2016-07" db="EMBL/GenBank/DDBJ databases">
        <title>Pervasive Adenine N6-methylation of Active Genes in Fungi.</title>
        <authorList>
            <consortium name="DOE Joint Genome Institute"/>
            <person name="Mondo S.J."/>
            <person name="Dannebaum R.O."/>
            <person name="Kuo R.C."/>
            <person name="Labutti K."/>
            <person name="Haridas S."/>
            <person name="Kuo A."/>
            <person name="Salamov A."/>
            <person name="Ahrendt S.R."/>
            <person name="Lipzen A."/>
            <person name="Sullivan W."/>
            <person name="Andreopoulos W.B."/>
            <person name="Clum A."/>
            <person name="Lindquist E."/>
            <person name="Daum C."/>
            <person name="Ramamoorthy G.K."/>
            <person name="Gryganskyi A."/>
            <person name="Culley D."/>
            <person name="Magnuson J.K."/>
            <person name="James T.Y."/>
            <person name="O'Malley M.A."/>
            <person name="Stajich J.E."/>
            <person name="Spatafora J.W."/>
            <person name="Visel A."/>
            <person name="Grigoriev I.V."/>
        </authorList>
    </citation>
    <scope>NUCLEOTIDE SEQUENCE [LARGE SCALE GENOMIC DNA]</scope>
    <source>
        <strain evidence="4 5">NRRL 3301</strain>
    </source>
</reference>
<gene>
    <name evidence="4" type="ORF">DM01DRAFT_1335200</name>
</gene>
<dbReference type="STRING" id="101127.A0A1X2GKG5"/>
<accession>A0A1X2GKG5</accession>
<dbReference type="OrthoDB" id="10254444at2759"/>
<feature type="domain" description="GH18" evidence="3">
    <location>
        <begin position="20"/>
        <end position="340"/>
    </location>
</feature>
<dbReference type="PROSITE" id="PS51910">
    <property type="entry name" value="GH18_2"/>
    <property type="match status" value="1"/>
</dbReference>
<dbReference type="AlphaFoldDB" id="A0A1X2GKG5"/>
<dbReference type="InterPro" id="IPR029070">
    <property type="entry name" value="Chitinase_insertion_sf"/>
</dbReference>
<dbReference type="Pfam" id="PF00704">
    <property type="entry name" value="Glyco_hydro_18"/>
    <property type="match status" value="1"/>
</dbReference>
<sequence>MDQASIVDHDTAHVKLFRGGDTLAYVTPWNNRGYDIVKEFKGKFDYVAPVWYNVHRSAGKFKFEGEHDVTTEWMAEVRGTDSDRGTVGKITPRFQLHGWSMQDYNDFINAPKEFEVLTKDILDQVTRYGFDGIVLESAHPAALSGFFQVLSPRLHELDKELIAVIPPLRQGQPNIMDASAFAHLAQYVDRFSLMTYDYSSHNVDGGPSSPIDWLVENIEQLTNAQNRHQLMIGLNFYGVQYDAPMPPRPLTMKQVVETWSMPRDSLDDDFTDGSNIPMHWDKEYQEAWFHDSDEDGLEQGIVWIPTQKSIKNRVHLAEDYQVGLALWEVGQGLDYFYNVL</sequence>
<dbReference type="Proteomes" id="UP000242146">
    <property type="component" value="Unassembled WGS sequence"/>
</dbReference>
<dbReference type="GO" id="GO:0008061">
    <property type="term" value="F:chitin binding"/>
    <property type="evidence" value="ECO:0007669"/>
    <property type="project" value="InterPro"/>
</dbReference>
<evidence type="ECO:0000313" key="5">
    <source>
        <dbReference type="Proteomes" id="UP000242146"/>
    </source>
</evidence>
<keyword evidence="5" id="KW-1185">Reference proteome</keyword>
<dbReference type="PANTHER" id="PTHR46066:SF2">
    <property type="entry name" value="CHITINASE DOMAIN-CONTAINING PROTEIN 1"/>
    <property type="match status" value="1"/>
</dbReference>
<dbReference type="Gene3D" id="3.10.50.10">
    <property type="match status" value="1"/>
</dbReference>
<organism evidence="4 5">
    <name type="scientific">Hesseltinella vesiculosa</name>
    <dbReference type="NCBI Taxonomy" id="101127"/>
    <lineage>
        <taxon>Eukaryota</taxon>
        <taxon>Fungi</taxon>
        <taxon>Fungi incertae sedis</taxon>
        <taxon>Mucoromycota</taxon>
        <taxon>Mucoromycotina</taxon>
        <taxon>Mucoromycetes</taxon>
        <taxon>Mucorales</taxon>
        <taxon>Cunninghamellaceae</taxon>
        <taxon>Hesseltinella</taxon>
    </lineage>
</organism>
<keyword evidence="4" id="KW-0378">Hydrolase</keyword>
<dbReference type="SUPFAM" id="SSF51445">
    <property type="entry name" value="(Trans)glycosidases"/>
    <property type="match status" value="1"/>
</dbReference>
<comment type="caution">
    <text evidence="4">The sequence shown here is derived from an EMBL/GenBank/DDBJ whole genome shotgun (WGS) entry which is preliminary data.</text>
</comment>
<name>A0A1X2GKG5_9FUNG</name>
<dbReference type="InterPro" id="IPR017853">
    <property type="entry name" value="GH"/>
</dbReference>